<dbReference type="GO" id="GO:0033202">
    <property type="term" value="C:DNA helicase complex"/>
    <property type="evidence" value="ECO:0007669"/>
    <property type="project" value="TreeGrafter"/>
</dbReference>
<keyword evidence="4 11" id="KW-0347">Helicase</keyword>
<dbReference type="GO" id="GO:0005829">
    <property type="term" value="C:cytosol"/>
    <property type="evidence" value="ECO:0007669"/>
    <property type="project" value="TreeGrafter"/>
</dbReference>
<sequence>MCCKEYEKLSDEQLKAVVCEEENILVSAGPGSGKTVVIVNKVHHLIKYKNVNPRNIIVITFTKSAANNMRNRYKYLSKEKVSPFFGTFHGLFYKILNSYYGKMDIIESQETYKIIRSFLSTYIDEVGDEKVKEYINNISLFKSSNLQINEFETTLDKDLFKNCYEIYESYKNEKNIYDFDDLQIMCKNLFIKNPRLLQNYKDLFKYILIDEFQDCDEIQIDILKLLKGNNQIFAVGDEDQCIYSFRGSRPDYMVDFNRYFPNAKEIFLSTNYRCTNNIVETSMKVIKKNFLRSKKNIIAHKKYSGEIKIISSDNENLEADYIASHIEKKIITNKEGLSDFAVIYRTNIESRNIIDTFIRKGIPFRLLDKEYNFFEHFICQDIISYLRLSINNKDKESFLRIINKPYRYVSKVLLEKIRYNTSDEDCFEILKSSDDIKAFQIKNIDKLKSDIHSLNKMSLNTAIAFIIQDLGYYDYLKDYSSRFKGSFKDLENILEEFKSSAYEHRAIISFLAYIEEYKNHIVNKNKKEDAVILSTIHGVKGMEFKNVFIINMVQGYIPHENNIENNIEEERRLFYVAMTRSIENLFLFIPKKIQSQSYRPSQFIKECEYKNSLPFKLDDLVIHKSHGRGKITYIDESTIEIEFNNITKRFDLNIVCDYNLIELVDK</sequence>
<evidence type="ECO:0000259" key="13">
    <source>
        <dbReference type="PROSITE" id="PS51217"/>
    </source>
</evidence>
<keyword evidence="15" id="KW-1185">Reference proteome</keyword>
<comment type="catalytic activity">
    <reaction evidence="10">
        <text>ATP + H2O = ADP + phosphate + H(+)</text>
        <dbReference type="Rhea" id="RHEA:13065"/>
        <dbReference type="ChEBI" id="CHEBI:15377"/>
        <dbReference type="ChEBI" id="CHEBI:15378"/>
        <dbReference type="ChEBI" id="CHEBI:30616"/>
        <dbReference type="ChEBI" id="CHEBI:43474"/>
        <dbReference type="ChEBI" id="CHEBI:456216"/>
        <dbReference type="EC" id="5.6.2.4"/>
    </reaction>
</comment>
<dbReference type="PROSITE" id="PS51198">
    <property type="entry name" value="UVRD_HELICASE_ATP_BIND"/>
    <property type="match status" value="1"/>
</dbReference>
<protein>
    <recommendedName>
        <fullName evidence="9">DNA 3'-5' helicase</fullName>
        <ecNumber evidence="9">5.6.2.4</ecNumber>
    </recommendedName>
</protein>
<dbReference type="PANTHER" id="PTHR11070:SF2">
    <property type="entry name" value="ATP-DEPENDENT DNA HELICASE SRS2"/>
    <property type="match status" value="1"/>
</dbReference>
<name>A0A0C1U8V1_9CLOT</name>
<dbReference type="STRING" id="29341.RSJ17_11805"/>
<comment type="similarity">
    <text evidence="1">Belongs to the helicase family. UvrD subfamily.</text>
</comment>
<keyword evidence="3 11" id="KW-0378">Hydrolase</keyword>
<evidence type="ECO:0000256" key="5">
    <source>
        <dbReference type="ARBA" id="ARBA00022840"/>
    </source>
</evidence>
<dbReference type="Gene3D" id="1.10.10.160">
    <property type="match status" value="1"/>
</dbReference>
<dbReference type="Pfam" id="PF00580">
    <property type="entry name" value="UvrD-helicase"/>
    <property type="match status" value="1"/>
</dbReference>
<dbReference type="AlphaFoldDB" id="A0A0C1U8V1"/>
<evidence type="ECO:0000256" key="9">
    <source>
        <dbReference type="ARBA" id="ARBA00034808"/>
    </source>
</evidence>
<evidence type="ECO:0000256" key="3">
    <source>
        <dbReference type="ARBA" id="ARBA00022801"/>
    </source>
</evidence>
<comment type="caution">
    <text evidence="14">The sequence shown here is derived from an EMBL/GenBank/DDBJ whole genome shotgun (WGS) entry which is preliminary data.</text>
</comment>
<evidence type="ECO:0000256" key="11">
    <source>
        <dbReference type="PROSITE-ProRule" id="PRU00560"/>
    </source>
</evidence>
<dbReference type="InterPro" id="IPR014016">
    <property type="entry name" value="UvrD-like_ATP-bd"/>
</dbReference>
<dbReference type="InterPro" id="IPR013986">
    <property type="entry name" value="DExx_box_DNA_helicase_dom_sf"/>
</dbReference>
<accession>A0A0C1U8V1</accession>
<keyword evidence="7" id="KW-0413">Isomerase</keyword>
<feature type="domain" description="UvrD-like helicase C-terminal" evidence="13">
    <location>
        <begin position="276"/>
        <end position="541"/>
    </location>
</feature>
<dbReference type="InterPro" id="IPR027417">
    <property type="entry name" value="P-loop_NTPase"/>
</dbReference>
<evidence type="ECO:0000256" key="4">
    <source>
        <dbReference type="ARBA" id="ARBA00022806"/>
    </source>
</evidence>
<dbReference type="Pfam" id="PF13361">
    <property type="entry name" value="UvrD_C"/>
    <property type="match status" value="1"/>
</dbReference>
<evidence type="ECO:0000313" key="15">
    <source>
        <dbReference type="Proteomes" id="UP000031366"/>
    </source>
</evidence>
<organism evidence="14 15">
    <name type="scientific">Clostridium argentinense CDC 2741</name>
    <dbReference type="NCBI Taxonomy" id="1418104"/>
    <lineage>
        <taxon>Bacteria</taxon>
        <taxon>Bacillati</taxon>
        <taxon>Bacillota</taxon>
        <taxon>Clostridia</taxon>
        <taxon>Eubacteriales</taxon>
        <taxon>Clostridiaceae</taxon>
        <taxon>Clostridium</taxon>
    </lineage>
</organism>
<evidence type="ECO:0000256" key="7">
    <source>
        <dbReference type="ARBA" id="ARBA00023235"/>
    </source>
</evidence>
<dbReference type="GO" id="GO:0003677">
    <property type="term" value="F:DNA binding"/>
    <property type="evidence" value="ECO:0007669"/>
    <property type="project" value="UniProtKB-KW"/>
</dbReference>
<evidence type="ECO:0000313" key="14">
    <source>
        <dbReference type="EMBL" id="KIE48153.1"/>
    </source>
</evidence>
<gene>
    <name evidence="14" type="ORF">U732_3863</name>
</gene>
<comment type="catalytic activity">
    <reaction evidence="8">
        <text>Couples ATP hydrolysis with the unwinding of duplex DNA by translocating in the 3'-5' direction.</text>
        <dbReference type="EC" id="5.6.2.4"/>
    </reaction>
</comment>
<keyword evidence="5 11" id="KW-0067">ATP-binding</keyword>
<feature type="domain" description="UvrD-like helicase ATP-binding" evidence="12">
    <location>
        <begin position="7"/>
        <end position="275"/>
    </location>
</feature>
<evidence type="ECO:0000256" key="2">
    <source>
        <dbReference type="ARBA" id="ARBA00022741"/>
    </source>
</evidence>
<keyword evidence="6" id="KW-0238">DNA-binding</keyword>
<keyword evidence="2 11" id="KW-0547">Nucleotide-binding</keyword>
<dbReference type="RefSeq" id="WP_039630388.1">
    <property type="nucleotide sequence ID" value="NZ_AYSO01000012.1"/>
</dbReference>
<dbReference type="EMBL" id="AYSO01000012">
    <property type="protein sequence ID" value="KIE48153.1"/>
    <property type="molecule type" value="Genomic_DNA"/>
</dbReference>
<dbReference type="OrthoDB" id="9810135at2"/>
<dbReference type="EC" id="5.6.2.4" evidence="9"/>
<dbReference type="InterPro" id="IPR000212">
    <property type="entry name" value="DNA_helicase_UvrD/REP"/>
</dbReference>
<dbReference type="Gene3D" id="3.40.50.300">
    <property type="entry name" value="P-loop containing nucleotide triphosphate hydrolases"/>
    <property type="match status" value="2"/>
</dbReference>
<evidence type="ECO:0000256" key="8">
    <source>
        <dbReference type="ARBA" id="ARBA00034617"/>
    </source>
</evidence>
<proteinExistence type="inferred from homology"/>
<evidence type="ECO:0000256" key="1">
    <source>
        <dbReference type="ARBA" id="ARBA00009922"/>
    </source>
</evidence>
<dbReference type="PROSITE" id="PS51217">
    <property type="entry name" value="UVRD_HELICASE_CTER"/>
    <property type="match status" value="1"/>
</dbReference>
<dbReference type="GO" id="GO:0016887">
    <property type="term" value="F:ATP hydrolysis activity"/>
    <property type="evidence" value="ECO:0007669"/>
    <property type="project" value="RHEA"/>
</dbReference>
<dbReference type="GO" id="GO:0000725">
    <property type="term" value="P:recombinational repair"/>
    <property type="evidence" value="ECO:0007669"/>
    <property type="project" value="TreeGrafter"/>
</dbReference>
<dbReference type="CDD" id="cd17932">
    <property type="entry name" value="DEXQc_UvrD"/>
    <property type="match status" value="1"/>
</dbReference>
<dbReference type="Proteomes" id="UP000031366">
    <property type="component" value="Unassembled WGS sequence"/>
</dbReference>
<feature type="binding site" evidence="11">
    <location>
        <begin position="28"/>
        <end position="35"/>
    </location>
    <ligand>
        <name>ATP</name>
        <dbReference type="ChEBI" id="CHEBI:30616"/>
    </ligand>
</feature>
<evidence type="ECO:0000256" key="10">
    <source>
        <dbReference type="ARBA" id="ARBA00048988"/>
    </source>
</evidence>
<dbReference type="SUPFAM" id="SSF52540">
    <property type="entry name" value="P-loop containing nucleoside triphosphate hydrolases"/>
    <property type="match status" value="1"/>
</dbReference>
<dbReference type="GO" id="GO:0005524">
    <property type="term" value="F:ATP binding"/>
    <property type="evidence" value="ECO:0007669"/>
    <property type="project" value="UniProtKB-UniRule"/>
</dbReference>
<dbReference type="GO" id="GO:0043138">
    <property type="term" value="F:3'-5' DNA helicase activity"/>
    <property type="evidence" value="ECO:0007669"/>
    <property type="project" value="UniProtKB-EC"/>
</dbReference>
<dbReference type="Gene3D" id="1.10.486.10">
    <property type="entry name" value="PCRA, domain 4"/>
    <property type="match status" value="1"/>
</dbReference>
<evidence type="ECO:0000259" key="12">
    <source>
        <dbReference type="PROSITE" id="PS51198"/>
    </source>
</evidence>
<dbReference type="InterPro" id="IPR014017">
    <property type="entry name" value="DNA_helicase_UvrD-like_C"/>
</dbReference>
<reference evidence="14 15" key="1">
    <citation type="journal article" date="2015" name="Infect. Genet. Evol.">
        <title>Genomic sequences of six botulinum neurotoxin-producing strains representing three clostridial species illustrate the mobility and diversity of botulinum neurotoxin genes.</title>
        <authorList>
            <person name="Smith T.J."/>
            <person name="Hill K.K."/>
            <person name="Xie G."/>
            <person name="Foley B.T."/>
            <person name="Williamson C.H."/>
            <person name="Foster J.T."/>
            <person name="Johnson S.L."/>
            <person name="Chertkov O."/>
            <person name="Teshima H."/>
            <person name="Gibbons H.S."/>
            <person name="Johnsky L.A."/>
            <person name="Karavis M.A."/>
            <person name="Smith L.A."/>
        </authorList>
    </citation>
    <scope>NUCLEOTIDE SEQUENCE [LARGE SCALE GENOMIC DNA]</scope>
    <source>
        <strain evidence="14 15">CDC 2741</strain>
    </source>
</reference>
<dbReference type="PANTHER" id="PTHR11070">
    <property type="entry name" value="UVRD / RECB / PCRA DNA HELICASE FAMILY MEMBER"/>
    <property type="match status" value="1"/>
</dbReference>
<evidence type="ECO:0000256" key="6">
    <source>
        <dbReference type="ARBA" id="ARBA00023125"/>
    </source>
</evidence>